<dbReference type="AlphaFoldDB" id="A0A7W6WJT7"/>
<sequence length="195" mass="22539">MDVLDEEDRIRDSRRARHAEARRERRLAAAARQAEELERFLDSLGRRIDTLAESGHVLEGDAEHPPRFIDYARTRRLTSECMAFMIVIERRIEALPEDMQPAPRDAFETHTITLWGTLLECSLAFLRAISEEEHLPLGSREVFLHEIKTLHDAHGTLSQERFAERLPPPLLGKHRQAEKILNEIIDRAPRLLDLG</sequence>
<keyword evidence="2" id="KW-1185">Reference proteome</keyword>
<accession>A0A7W6WJT7</accession>
<organism evidence="1 2">
    <name type="scientific">Roseospira goensis</name>
    <dbReference type="NCBI Taxonomy" id="391922"/>
    <lineage>
        <taxon>Bacteria</taxon>
        <taxon>Pseudomonadati</taxon>
        <taxon>Pseudomonadota</taxon>
        <taxon>Alphaproteobacteria</taxon>
        <taxon>Rhodospirillales</taxon>
        <taxon>Rhodospirillaceae</taxon>
        <taxon>Roseospira</taxon>
    </lineage>
</organism>
<reference evidence="1 2" key="1">
    <citation type="submission" date="2020-08" db="EMBL/GenBank/DDBJ databases">
        <title>Genome sequencing of Purple Non-Sulfur Bacteria from various extreme environments.</title>
        <authorList>
            <person name="Mayer M."/>
        </authorList>
    </citation>
    <scope>NUCLEOTIDE SEQUENCE [LARGE SCALE GENOMIC DNA]</scope>
    <source>
        <strain evidence="1 2">JA135</strain>
    </source>
</reference>
<dbReference type="EMBL" id="JACIGI010000004">
    <property type="protein sequence ID" value="MBB4284984.1"/>
    <property type="molecule type" value="Genomic_DNA"/>
</dbReference>
<dbReference type="RefSeq" id="WP_184431747.1">
    <property type="nucleotide sequence ID" value="NZ_JACIGI010000004.1"/>
</dbReference>
<gene>
    <name evidence="1" type="ORF">GGD88_000698</name>
</gene>
<protein>
    <submittedName>
        <fullName evidence="1">Uncharacterized protein</fullName>
    </submittedName>
</protein>
<evidence type="ECO:0000313" key="1">
    <source>
        <dbReference type="EMBL" id="MBB4284984.1"/>
    </source>
</evidence>
<proteinExistence type="predicted"/>
<comment type="caution">
    <text evidence="1">The sequence shown here is derived from an EMBL/GenBank/DDBJ whole genome shotgun (WGS) entry which is preliminary data.</text>
</comment>
<evidence type="ECO:0000313" key="2">
    <source>
        <dbReference type="Proteomes" id="UP000555728"/>
    </source>
</evidence>
<name>A0A7W6WJT7_9PROT</name>
<dbReference type="Proteomes" id="UP000555728">
    <property type="component" value="Unassembled WGS sequence"/>
</dbReference>